<gene>
    <name evidence="3" type="ORF">psal_cds_472</name>
</gene>
<feature type="region of interest" description="Disordered" evidence="1">
    <location>
        <begin position="208"/>
        <end position="264"/>
    </location>
</feature>
<keyword evidence="4" id="KW-1185">Reference proteome</keyword>
<name>S4W1D7_9VIRU</name>
<dbReference type="Pfam" id="PF19166">
    <property type="entry name" value="DUF5848"/>
    <property type="match status" value="1"/>
</dbReference>
<sequence>MENLRHPLFETMGDSGESVAQSPALALAIAHLTACAERGGPASSRDRAFLRALTRGANLLPPDAGWASTASLVALYVPFWTALQAVEDARPGTMARIPWPPTPFSVYLCAAEGPEAATRRSRDNAQQFGGPYGPERAYGLAAASWDTLAQAVDRDGGLDGRRYLVAVSHRDDLHCGDIWEATLATPAGRVVASLVARPEPYIAADAQATEPSAPDDGDSAPPLPPRDDRLHWGTPYEDTTNGAGLDDDDDDDDDKKHKANDDGRACAVTDSAAQGGVANLELGSTEAAIHRAPVARAPGMLFEFGGSNTARHLGPAAAALEIVYGRRAMRAWPSLVCALLYAAMSAVVSDDDALCPLRLLPTAADRAVARPDRESLGVALGTMLAARDL</sequence>
<dbReference type="InterPro" id="IPR043884">
    <property type="entry name" value="DUF5848"/>
</dbReference>
<evidence type="ECO:0000259" key="2">
    <source>
        <dbReference type="Pfam" id="PF19166"/>
    </source>
</evidence>
<dbReference type="Proteomes" id="UP000204584">
    <property type="component" value="Segment"/>
</dbReference>
<evidence type="ECO:0000313" key="3">
    <source>
        <dbReference type="EMBL" id="AGO84242.1"/>
    </source>
</evidence>
<protein>
    <recommendedName>
        <fullName evidence="2">DUF5848 domain-containing protein</fullName>
    </recommendedName>
</protein>
<dbReference type="GeneID" id="16606029"/>
<feature type="compositionally biased region" description="Basic and acidic residues" evidence="1">
    <location>
        <begin position="254"/>
        <end position="264"/>
    </location>
</feature>
<evidence type="ECO:0000313" key="4">
    <source>
        <dbReference type="Proteomes" id="UP000204584"/>
    </source>
</evidence>
<dbReference type="KEGG" id="vg:16606029"/>
<evidence type="ECO:0000256" key="1">
    <source>
        <dbReference type="SAM" id="MobiDB-lite"/>
    </source>
</evidence>
<accession>S4W1D7</accession>
<feature type="domain" description="DUF5848" evidence="2">
    <location>
        <begin position="48"/>
        <end position="108"/>
    </location>
</feature>
<dbReference type="RefSeq" id="YP_008437312.1">
    <property type="nucleotide sequence ID" value="NC_022098.1"/>
</dbReference>
<proteinExistence type="predicted"/>
<dbReference type="EMBL" id="KC977571">
    <property type="protein sequence ID" value="AGO84242.1"/>
    <property type="molecule type" value="Genomic_DNA"/>
</dbReference>
<reference evidence="3 4" key="1">
    <citation type="journal article" date="2013" name="Science">
        <title>Pandoraviruses: amoeba viruses with genomes up to 2.5 Mb reaching that of parasitic eukaryotes.</title>
        <authorList>
            <person name="Philippe N."/>
            <person name="Legendre M."/>
            <person name="Doutre G."/>
            <person name="Coute Y."/>
            <person name="Poirot O."/>
            <person name="Lescot M."/>
            <person name="Arslan D."/>
            <person name="Seltzer V."/>
            <person name="Bertaux L."/>
            <person name="Bruley C."/>
            <person name="Garin J."/>
            <person name="Claverie J.M."/>
            <person name="Abergel C."/>
        </authorList>
    </citation>
    <scope>NUCLEOTIDE SEQUENCE [LARGE SCALE GENOMIC DNA]</scope>
</reference>
<organism evidence="3 4">
    <name type="scientific">Pandoravirus salinus</name>
    <dbReference type="NCBI Taxonomy" id="1349410"/>
    <lineage>
        <taxon>Viruses</taxon>
        <taxon>Pandoravirus</taxon>
    </lineage>
</organism>